<dbReference type="GeneID" id="19302741"/>
<dbReference type="KEGG" id="gtr:GLOTRDRAFT_133492"/>
<dbReference type="Gene3D" id="1.10.150.750">
    <property type="match status" value="1"/>
</dbReference>
<dbReference type="HOGENOM" id="CLU_032658_0_0_1"/>
<dbReference type="OrthoDB" id="2689908at2759"/>
<dbReference type="PANTHER" id="PTHR43316">
    <property type="entry name" value="HYDROLASE, HALOACID DELAHOGENASE-RELATED"/>
    <property type="match status" value="1"/>
</dbReference>
<dbReference type="InterPro" id="IPR036412">
    <property type="entry name" value="HAD-like_sf"/>
</dbReference>
<dbReference type="Proteomes" id="UP000030669">
    <property type="component" value="Unassembled WGS sequence"/>
</dbReference>
<gene>
    <name evidence="3" type="ORF">GLOTRDRAFT_133492</name>
</gene>
<evidence type="ECO:0000256" key="1">
    <source>
        <dbReference type="ARBA" id="ARBA00022801"/>
    </source>
</evidence>
<dbReference type="Pfam" id="PF00702">
    <property type="entry name" value="Hydrolase"/>
    <property type="match status" value="1"/>
</dbReference>
<feature type="compositionally biased region" description="Acidic residues" evidence="2">
    <location>
        <begin position="314"/>
        <end position="328"/>
    </location>
</feature>
<organism evidence="3 4">
    <name type="scientific">Gloeophyllum trabeum (strain ATCC 11539 / FP-39264 / Madison 617)</name>
    <name type="common">Brown rot fungus</name>
    <dbReference type="NCBI Taxonomy" id="670483"/>
    <lineage>
        <taxon>Eukaryota</taxon>
        <taxon>Fungi</taxon>
        <taxon>Dikarya</taxon>
        <taxon>Basidiomycota</taxon>
        <taxon>Agaricomycotina</taxon>
        <taxon>Agaricomycetes</taxon>
        <taxon>Gloeophyllales</taxon>
        <taxon>Gloeophyllaceae</taxon>
        <taxon>Gloeophyllum</taxon>
    </lineage>
</organism>
<dbReference type="AlphaFoldDB" id="S7RE48"/>
<protein>
    <recommendedName>
        <fullName evidence="5">HAD-like protein</fullName>
    </recommendedName>
</protein>
<dbReference type="GO" id="GO:0016791">
    <property type="term" value="F:phosphatase activity"/>
    <property type="evidence" value="ECO:0007669"/>
    <property type="project" value="UniProtKB-ARBA"/>
</dbReference>
<proteinExistence type="predicted"/>
<dbReference type="RefSeq" id="XP_007870645.1">
    <property type="nucleotide sequence ID" value="XM_007872454.1"/>
</dbReference>
<keyword evidence="1" id="KW-0378">Hydrolase</keyword>
<reference evidence="3 4" key="1">
    <citation type="journal article" date="2012" name="Science">
        <title>The Paleozoic origin of enzymatic lignin decomposition reconstructed from 31 fungal genomes.</title>
        <authorList>
            <person name="Floudas D."/>
            <person name="Binder M."/>
            <person name="Riley R."/>
            <person name="Barry K."/>
            <person name="Blanchette R.A."/>
            <person name="Henrissat B."/>
            <person name="Martinez A.T."/>
            <person name="Otillar R."/>
            <person name="Spatafora J.W."/>
            <person name="Yadav J.S."/>
            <person name="Aerts A."/>
            <person name="Benoit I."/>
            <person name="Boyd A."/>
            <person name="Carlson A."/>
            <person name="Copeland A."/>
            <person name="Coutinho P.M."/>
            <person name="de Vries R.P."/>
            <person name="Ferreira P."/>
            <person name="Findley K."/>
            <person name="Foster B."/>
            <person name="Gaskell J."/>
            <person name="Glotzer D."/>
            <person name="Gorecki P."/>
            <person name="Heitman J."/>
            <person name="Hesse C."/>
            <person name="Hori C."/>
            <person name="Igarashi K."/>
            <person name="Jurgens J.A."/>
            <person name="Kallen N."/>
            <person name="Kersten P."/>
            <person name="Kohler A."/>
            <person name="Kuees U."/>
            <person name="Kumar T.K.A."/>
            <person name="Kuo A."/>
            <person name="LaButti K."/>
            <person name="Larrondo L.F."/>
            <person name="Lindquist E."/>
            <person name="Ling A."/>
            <person name="Lombard V."/>
            <person name="Lucas S."/>
            <person name="Lundell T."/>
            <person name="Martin R."/>
            <person name="McLaughlin D.J."/>
            <person name="Morgenstern I."/>
            <person name="Morin E."/>
            <person name="Murat C."/>
            <person name="Nagy L.G."/>
            <person name="Nolan M."/>
            <person name="Ohm R.A."/>
            <person name="Patyshakuliyeva A."/>
            <person name="Rokas A."/>
            <person name="Ruiz-Duenas F.J."/>
            <person name="Sabat G."/>
            <person name="Salamov A."/>
            <person name="Samejima M."/>
            <person name="Schmutz J."/>
            <person name="Slot J.C."/>
            <person name="St John F."/>
            <person name="Stenlid J."/>
            <person name="Sun H."/>
            <person name="Sun S."/>
            <person name="Syed K."/>
            <person name="Tsang A."/>
            <person name="Wiebenga A."/>
            <person name="Young D."/>
            <person name="Pisabarro A."/>
            <person name="Eastwood D.C."/>
            <person name="Martin F."/>
            <person name="Cullen D."/>
            <person name="Grigoriev I.V."/>
            <person name="Hibbett D.S."/>
        </authorList>
    </citation>
    <scope>NUCLEOTIDE SEQUENCE [LARGE SCALE GENOMIC DNA]</scope>
    <source>
        <strain evidence="3 4">ATCC 11539</strain>
    </source>
</reference>
<evidence type="ECO:0000313" key="4">
    <source>
        <dbReference type="Proteomes" id="UP000030669"/>
    </source>
</evidence>
<dbReference type="InterPro" id="IPR006439">
    <property type="entry name" value="HAD-SF_hydro_IA"/>
</dbReference>
<evidence type="ECO:0000256" key="2">
    <source>
        <dbReference type="SAM" id="MobiDB-lite"/>
    </source>
</evidence>
<dbReference type="InterPro" id="IPR023214">
    <property type="entry name" value="HAD_sf"/>
</dbReference>
<dbReference type="OMA" id="VAREPFF"/>
<dbReference type="EMBL" id="KB469313">
    <property type="protein sequence ID" value="EPQ50739.1"/>
    <property type="molecule type" value="Genomic_DNA"/>
</dbReference>
<dbReference type="PRINTS" id="PR00413">
    <property type="entry name" value="HADHALOGNASE"/>
</dbReference>
<dbReference type="InterPro" id="IPR051540">
    <property type="entry name" value="S-2-haloacid_dehalogenase"/>
</dbReference>
<dbReference type="PANTHER" id="PTHR43316:SF9">
    <property type="entry name" value="ACID DEHALOGENASE, PUTATIVE (AFU_ORTHOLOGUE AFUA_6G14460)-RELATED"/>
    <property type="match status" value="1"/>
</dbReference>
<dbReference type="SUPFAM" id="SSF56784">
    <property type="entry name" value="HAD-like"/>
    <property type="match status" value="1"/>
</dbReference>
<name>S7RE48_GLOTA</name>
<accession>S7RE48</accession>
<feature type="region of interest" description="Disordered" evidence="2">
    <location>
        <begin position="308"/>
        <end position="328"/>
    </location>
</feature>
<feature type="region of interest" description="Disordered" evidence="2">
    <location>
        <begin position="158"/>
        <end position="180"/>
    </location>
</feature>
<keyword evidence="4" id="KW-1185">Reference proteome</keyword>
<evidence type="ECO:0008006" key="5">
    <source>
        <dbReference type="Google" id="ProtNLM"/>
    </source>
</evidence>
<dbReference type="Gene3D" id="3.40.50.1000">
    <property type="entry name" value="HAD superfamily/HAD-like"/>
    <property type="match status" value="1"/>
</dbReference>
<sequence>MSTSSPYPLVCARFSGTALDWLGSTHASKVAGKVDMHTFAAIKFPAEDLVPPFHFPAECLAIISSLRPPEESPFYVAIWPNQDGHRPAIRIEPSLPSPGNLYVHTTSFVTIKAQPGIPSSASQYVVAEEDRNRLVQYMDEDYTNLSAWIAEERKRKGRTGTDEPVAPDWDTFSGPTHTETMNRPFTAEIELSGIETLDISSSLAAPYDDLEKMERIISDYSWRGASAVINLVREYHKVASDIPLLTIFLSSVTQTESISVSEFSAFTKGSGGTPEDAVKGSSAAELCSLTAVIGGDVPATIVIKPEDVPGPVGWDDDDNDEDWEPELPEAPEQEGLDLNEADLSAIRVICFDIYGSLIDREGGLSDMVRSIAKDTDIPIAYPIPDILDRYIEQEALRIRKTPGAPYSEVIMAAIRDVIPAGIADIGKWDATAVFTWRLWPEVSDTLRRLQARGYRLVALPNVDPDTFSHVQPQLETAIRFDAIVETSSAEGICMAKDDIYNAVIAKCADSFQATPGEILVVSTAAYKCLEPSALLGMATAWVRREGTLEGREELASLVAPKPAVTVKDLEQLSEILQSENEGKAEIGNYNKI</sequence>
<evidence type="ECO:0000313" key="3">
    <source>
        <dbReference type="EMBL" id="EPQ50739.1"/>
    </source>
</evidence>